<accession>A0A1U7PYL1</accession>
<sequence length="216" mass="25052">MKIKLGIIFPIFLLIFFQSCIVVPQRDYQGFSKSLVFKDNKKWMINKALTDLNSTDAIKFNQNNFDLFNKLSNGNAKTIMDAQKENLIPNKIAYHPSLDELETLKNSTDFDYLVNSYTKNVRDEIANIETELPFQYSKNEAFVIIEVYDLKSLKKIYYQKVSSSQTLEGRKYPSEQTLQEQINRKSSGPNFSYSANQLIFVNQKKLLKDISKNAIK</sequence>
<protein>
    <submittedName>
        <fullName evidence="1">Uncharacterized protein</fullName>
    </submittedName>
</protein>
<dbReference type="OrthoDB" id="1243440at2"/>
<name>A0A1U7PYL1_9FLAO</name>
<dbReference type="Proteomes" id="UP000187261">
    <property type="component" value="Unassembled WGS sequence"/>
</dbReference>
<dbReference type="EMBL" id="FTPU01000014">
    <property type="protein sequence ID" value="SIT96868.1"/>
    <property type="molecule type" value="Genomic_DNA"/>
</dbReference>
<dbReference type="STRING" id="1121284.SAMN05660493_01564"/>
<keyword evidence="2" id="KW-1185">Reference proteome</keyword>
<evidence type="ECO:0000313" key="2">
    <source>
        <dbReference type="Proteomes" id="UP000187261"/>
    </source>
</evidence>
<dbReference type="RefSeq" id="WP_076783068.1">
    <property type="nucleotide sequence ID" value="NZ_FTPU01000014.1"/>
</dbReference>
<organism evidence="1 2">
    <name type="scientific">Epilithonimonas bovis DSM 19482</name>
    <dbReference type="NCBI Taxonomy" id="1121284"/>
    <lineage>
        <taxon>Bacteria</taxon>
        <taxon>Pseudomonadati</taxon>
        <taxon>Bacteroidota</taxon>
        <taxon>Flavobacteriia</taxon>
        <taxon>Flavobacteriales</taxon>
        <taxon>Weeksellaceae</taxon>
        <taxon>Chryseobacterium group</taxon>
        <taxon>Epilithonimonas</taxon>
    </lineage>
</organism>
<evidence type="ECO:0000313" key="1">
    <source>
        <dbReference type="EMBL" id="SIT96868.1"/>
    </source>
</evidence>
<dbReference type="PROSITE" id="PS51257">
    <property type="entry name" value="PROKAR_LIPOPROTEIN"/>
    <property type="match status" value="1"/>
</dbReference>
<reference evidence="2" key="1">
    <citation type="submission" date="2016-10" db="EMBL/GenBank/DDBJ databases">
        <authorList>
            <person name="Varghese N."/>
            <person name="Submissions S."/>
        </authorList>
    </citation>
    <scope>NUCLEOTIDE SEQUENCE [LARGE SCALE GENOMIC DNA]</scope>
    <source>
        <strain evidence="2">DSM 19482</strain>
    </source>
</reference>
<gene>
    <name evidence="1" type="ORF">SAMN05660493_01564</name>
</gene>
<proteinExistence type="predicted"/>
<dbReference type="AlphaFoldDB" id="A0A1U7PYL1"/>